<evidence type="ECO:0000313" key="5">
    <source>
        <dbReference type="Proteomes" id="UP001627154"/>
    </source>
</evidence>
<dbReference type="InterPro" id="IPR056519">
    <property type="entry name" value="KANSL3_1st"/>
</dbReference>
<dbReference type="PANTHER" id="PTHR13136:SF16">
    <property type="entry name" value="KAT8 REGULATORY NSL COMPLEX SUBUNIT 3"/>
    <property type="match status" value="1"/>
</dbReference>
<dbReference type="InterPro" id="IPR029058">
    <property type="entry name" value="AB_hydrolase_fold"/>
</dbReference>
<accession>A0ABD2WDC8</accession>
<dbReference type="PANTHER" id="PTHR13136">
    <property type="entry name" value="TESTIS DEVELOPMENT PROTEIN PRTD"/>
    <property type="match status" value="1"/>
</dbReference>
<dbReference type="Gene3D" id="3.40.50.1820">
    <property type="entry name" value="alpha/beta hydrolase"/>
    <property type="match status" value="1"/>
</dbReference>
<keyword evidence="5" id="KW-1185">Reference proteome</keyword>
<proteinExistence type="predicted"/>
<feature type="region of interest" description="Disordered" evidence="1">
    <location>
        <begin position="1"/>
        <end position="35"/>
    </location>
</feature>
<dbReference type="SUPFAM" id="SSF53474">
    <property type="entry name" value="alpha/beta-Hydrolases"/>
    <property type="match status" value="1"/>
</dbReference>
<dbReference type="AlphaFoldDB" id="A0ABD2WDC8"/>
<dbReference type="Pfam" id="PF23154">
    <property type="entry name" value="KANSL3_1st"/>
    <property type="match status" value="1"/>
</dbReference>
<feature type="compositionally biased region" description="Polar residues" evidence="1">
    <location>
        <begin position="552"/>
        <end position="561"/>
    </location>
</feature>
<dbReference type="EMBL" id="JBJJXI010000117">
    <property type="protein sequence ID" value="KAL3390492.1"/>
    <property type="molecule type" value="Genomic_DNA"/>
</dbReference>
<organism evidence="4 5">
    <name type="scientific">Trichogramma kaykai</name>
    <dbReference type="NCBI Taxonomy" id="54128"/>
    <lineage>
        <taxon>Eukaryota</taxon>
        <taxon>Metazoa</taxon>
        <taxon>Ecdysozoa</taxon>
        <taxon>Arthropoda</taxon>
        <taxon>Hexapoda</taxon>
        <taxon>Insecta</taxon>
        <taxon>Pterygota</taxon>
        <taxon>Neoptera</taxon>
        <taxon>Endopterygota</taxon>
        <taxon>Hymenoptera</taxon>
        <taxon>Apocrita</taxon>
        <taxon>Proctotrupomorpha</taxon>
        <taxon>Chalcidoidea</taxon>
        <taxon>Trichogrammatidae</taxon>
        <taxon>Trichogramma</taxon>
    </lineage>
</organism>
<feature type="region of interest" description="Disordered" evidence="1">
    <location>
        <begin position="661"/>
        <end position="682"/>
    </location>
</feature>
<protein>
    <recommendedName>
        <fullName evidence="6">KAT8 regulatory NSL complex subunit 3</fullName>
    </recommendedName>
</protein>
<feature type="compositionally biased region" description="Polar residues" evidence="1">
    <location>
        <begin position="855"/>
        <end position="873"/>
    </location>
</feature>
<feature type="compositionally biased region" description="Polar residues" evidence="1">
    <location>
        <begin position="662"/>
        <end position="680"/>
    </location>
</feature>
<feature type="domain" description="KANSL3 helical" evidence="3">
    <location>
        <begin position="141"/>
        <end position="250"/>
    </location>
</feature>
<evidence type="ECO:0000313" key="4">
    <source>
        <dbReference type="EMBL" id="KAL3390492.1"/>
    </source>
</evidence>
<feature type="compositionally biased region" description="Low complexity" evidence="1">
    <location>
        <begin position="1"/>
        <end position="26"/>
    </location>
</feature>
<dbReference type="Proteomes" id="UP001627154">
    <property type="component" value="Unassembled WGS sequence"/>
</dbReference>
<feature type="region of interest" description="Disordered" evidence="1">
    <location>
        <begin position="783"/>
        <end position="873"/>
    </location>
</feature>
<evidence type="ECO:0000256" key="1">
    <source>
        <dbReference type="SAM" id="MobiDB-lite"/>
    </source>
</evidence>
<dbReference type="InterPro" id="IPR026555">
    <property type="entry name" value="NSL3/Tex30"/>
</dbReference>
<gene>
    <name evidence="4" type="ORF">TKK_014649</name>
</gene>
<comment type="caution">
    <text evidence="4">The sequence shown here is derived from an EMBL/GenBank/DDBJ whole genome shotgun (WGS) entry which is preliminary data.</text>
</comment>
<evidence type="ECO:0008006" key="6">
    <source>
        <dbReference type="Google" id="ProtNLM"/>
    </source>
</evidence>
<feature type="region of interest" description="Disordered" evidence="1">
    <location>
        <begin position="534"/>
        <end position="575"/>
    </location>
</feature>
<dbReference type="InterPro" id="IPR046879">
    <property type="entry name" value="KANL3/Tex30_Abhydrolase"/>
</dbReference>
<dbReference type="Pfam" id="PF20408">
    <property type="entry name" value="Abhydrolase_11"/>
    <property type="match status" value="1"/>
</dbReference>
<reference evidence="4 5" key="1">
    <citation type="journal article" date="2024" name="bioRxiv">
        <title>A reference genome for Trichogramma kaykai: A tiny desert-dwelling parasitoid wasp with competing sex-ratio distorters.</title>
        <authorList>
            <person name="Culotta J."/>
            <person name="Lindsey A.R."/>
        </authorList>
    </citation>
    <scope>NUCLEOTIDE SEQUENCE [LARGE SCALE GENOMIC DNA]</scope>
    <source>
        <strain evidence="4 5">KSX58</strain>
    </source>
</reference>
<name>A0ABD2WDC8_9HYME</name>
<sequence>MLLNNTSSTTSSSPSVSTVKPSMPSPNSVMPEETGNNFLNYLRDLAGTLELEPHPSIKDHCYARPHNWKPDHAFVKPVKKLFFPKTEVISKKKGDEDIIDVVGDFKEETPPPFDTSKVYQAMDEFARVAKFVRPEETEDWEDKIDKTGWAPLEMRIFSRIVRILNSERLTRLAKANDPYEPIIRRASIDNTAKKFRETMASAAWDMKIAQWLHSLLYDHLPQSYLAIYLDILQSLRQKIPTLIDKMINTQPSLNSKGSTVTWDTLGPLLKKSWDPITPVLNANKPKKLPENPIFIVVPSGIPTTLSSRHSKWISQLGNLANVVTVNSYQPLAANKVSVMIGLEQLVQATRLKIQEVRVGQPGRPVVLLGFNTGAALACQVALLDAVTAIVCLGFPFNTADGKRGSPDDVLLDARCPIMFVIGQHAMLVRPDDIEDIRQRMLVPTSLVVVGSADDHLRISTSKKINEKISQSMVDRCIIDEIADFVSNILLQPHPLIRSASSVNSYENRNKQVDIRKRKVSANTFDNEPQVAKKIRTPANLPSIKQTAAVKRNASTSLSSPQPRKKSKPTASNTRNELDQIISATITPQQQNLENPTGGITLNIGSFASLSSMGAIRLEPPTLNSLKTQSNAYFKVLKNNSQVSVGGQTQNIAKIKMIMPQKKVQSTSNSPRASNTVNKLNEGNFVPAGAQTGGTIKVLPPMSAVSSSKATSSIPTVNLPSIQHVKNININHATLKPVTSSNILFNPKSLSSATVSTTSATTTVAAASNSVATKVADINSSKKLHQPLMQQHSNQQVKTKSPKRRTSAPLIVSLPTTPRKDLNLSTPLDTIKCPQLPSKGRPPNVNKPVATKKTKTSPSKQLQSPQAQAESGENLSKNLIPNILDLPIIIAKDGTDSVPTDLPPTSTTTTIPSLVYINEGTPSQQPIGVKYTKIILAKRTDQSNSSGPVILTKTNKATLKPTGSKTTNTKIVKVKSNVKKV</sequence>
<evidence type="ECO:0000259" key="2">
    <source>
        <dbReference type="Pfam" id="PF20408"/>
    </source>
</evidence>
<feature type="compositionally biased region" description="Polar residues" evidence="1">
    <location>
        <begin position="787"/>
        <end position="798"/>
    </location>
</feature>
<feature type="domain" description="KANL3/Tex30 alpha/beta hydrolase-like" evidence="2">
    <location>
        <begin position="343"/>
        <end position="462"/>
    </location>
</feature>
<evidence type="ECO:0000259" key="3">
    <source>
        <dbReference type="Pfam" id="PF23154"/>
    </source>
</evidence>